<dbReference type="EMBL" id="CP046600">
    <property type="protein sequence ID" value="QUR69477.1"/>
    <property type="molecule type" value="Genomic_DNA"/>
</dbReference>
<feature type="region of interest" description="Disordered" evidence="1">
    <location>
        <begin position="1"/>
        <end position="20"/>
    </location>
</feature>
<evidence type="ECO:0000313" key="4">
    <source>
        <dbReference type="Proteomes" id="UP000682202"/>
    </source>
</evidence>
<feature type="compositionally biased region" description="Basic residues" evidence="1">
    <location>
        <begin position="96"/>
        <end position="108"/>
    </location>
</feature>
<keyword evidence="2" id="KW-0472">Membrane</keyword>
<organism evidence="3 4">
    <name type="scientific">Mycobacterium spongiae</name>
    <dbReference type="NCBI Taxonomy" id="886343"/>
    <lineage>
        <taxon>Bacteria</taxon>
        <taxon>Bacillati</taxon>
        <taxon>Actinomycetota</taxon>
        <taxon>Actinomycetes</taxon>
        <taxon>Mycobacteriales</taxon>
        <taxon>Mycobacteriaceae</taxon>
        <taxon>Mycobacterium</taxon>
    </lineage>
</organism>
<reference evidence="3" key="1">
    <citation type="submission" date="2019-12" db="EMBL/GenBank/DDBJ databases">
        <title>Mycobacterium spongiae sp. nov.</title>
        <authorList>
            <person name="Stinear T."/>
        </authorList>
    </citation>
    <scope>NUCLEOTIDE SEQUENCE</scope>
    <source>
        <strain evidence="3">FSD4b-SM</strain>
    </source>
</reference>
<keyword evidence="2" id="KW-1133">Transmembrane helix</keyword>
<dbReference type="AlphaFoldDB" id="A0A975PYT3"/>
<feature type="transmembrane region" description="Helical" evidence="2">
    <location>
        <begin position="113"/>
        <end position="135"/>
    </location>
</feature>
<dbReference type="RefSeq" id="WP_211697064.1">
    <property type="nucleotide sequence ID" value="NZ_CP046600.1"/>
</dbReference>
<sequence>MSAADDDPAGRGASGADPPLTVELLADLQAGLLDEETAARVRSRVRSDPQAQRILDALNQARSDVAAVADPTNAPPAPETVVSRISEALRSESSRRTRGPAHAARPHTRPARLLAALAGLCAVAVAIGLGTAALVKAPGPTPRRAPTAQHITVSTPVPAIPLSQPEILELLRRPANYDSSGSTLGDPSRRASCLSGLGYPASTQVLGAQPIEINGRPMMLLVVPADAPDQLVGLAVALNCSAADTGLLASTVVPRA</sequence>
<dbReference type="KEGG" id="mspg:F6B93_22490"/>
<dbReference type="Proteomes" id="UP000682202">
    <property type="component" value="Chromosome"/>
</dbReference>
<feature type="region of interest" description="Disordered" evidence="1">
    <location>
        <begin position="89"/>
        <end position="108"/>
    </location>
</feature>
<evidence type="ECO:0000313" key="3">
    <source>
        <dbReference type="EMBL" id="QUR69477.1"/>
    </source>
</evidence>
<protein>
    <recommendedName>
        <fullName evidence="5">Anti-sigma-M factor RsmA</fullName>
    </recommendedName>
</protein>
<proteinExistence type="predicted"/>
<gene>
    <name evidence="3" type="ORF">F6B93_22490</name>
</gene>
<evidence type="ECO:0000256" key="1">
    <source>
        <dbReference type="SAM" id="MobiDB-lite"/>
    </source>
</evidence>
<keyword evidence="4" id="KW-1185">Reference proteome</keyword>
<evidence type="ECO:0000256" key="2">
    <source>
        <dbReference type="SAM" id="Phobius"/>
    </source>
</evidence>
<keyword evidence="2" id="KW-0812">Transmembrane</keyword>
<name>A0A975PYT3_9MYCO</name>
<evidence type="ECO:0008006" key="5">
    <source>
        <dbReference type="Google" id="ProtNLM"/>
    </source>
</evidence>
<accession>A0A975PYT3</accession>